<dbReference type="InterPro" id="IPR001763">
    <property type="entry name" value="Rhodanese-like_dom"/>
</dbReference>
<evidence type="ECO:0000256" key="12">
    <source>
        <dbReference type="ARBA" id="ARBA00078531"/>
    </source>
</evidence>
<dbReference type="Gene3D" id="3.40.250.10">
    <property type="entry name" value="Rhodanese-like domain"/>
    <property type="match status" value="1"/>
</dbReference>
<dbReference type="CDD" id="cd00757">
    <property type="entry name" value="ThiF_MoeB_HesA_family"/>
    <property type="match status" value="1"/>
</dbReference>
<dbReference type="PANTHER" id="PTHR10953">
    <property type="entry name" value="UBIQUITIN-ACTIVATING ENZYME E1"/>
    <property type="match status" value="1"/>
</dbReference>
<dbReference type="Pfam" id="PF00899">
    <property type="entry name" value="ThiF"/>
    <property type="match status" value="1"/>
</dbReference>
<dbReference type="GO" id="GO:0008641">
    <property type="term" value="F:ubiquitin-like modifier activating enzyme activity"/>
    <property type="evidence" value="ECO:0007669"/>
    <property type="project" value="InterPro"/>
</dbReference>
<dbReference type="GO" id="GO:0061605">
    <property type="term" value="F:molybdopterin-synthase adenylyltransferase activity"/>
    <property type="evidence" value="ECO:0007669"/>
    <property type="project" value="UniProtKB-EC"/>
</dbReference>
<gene>
    <name evidence="14" type="ORF">EJB19_05055</name>
</gene>
<dbReference type="PANTHER" id="PTHR10953:SF102">
    <property type="entry name" value="ADENYLYLTRANSFERASE AND SULFURTRANSFERASE MOCS3"/>
    <property type="match status" value="1"/>
</dbReference>
<evidence type="ECO:0000256" key="11">
    <source>
        <dbReference type="ARBA" id="ARBA00075328"/>
    </source>
</evidence>
<evidence type="ECO:0000256" key="2">
    <source>
        <dbReference type="ARBA" id="ARBA00022679"/>
    </source>
</evidence>
<keyword evidence="2" id="KW-0808">Transferase</keyword>
<dbReference type="CDD" id="cd00158">
    <property type="entry name" value="RHOD"/>
    <property type="match status" value="1"/>
</dbReference>
<evidence type="ECO:0000256" key="5">
    <source>
        <dbReference type="ARBA" id="ARBA00052218"/>
    </source>
</evidence>
<name>A0AA94EYP8_9FLAO</name>
<evidence type="ECO:0000259" key="13">
    <source>
        <dbReference type="PROSITE" id="PS50206"/>
    </source>
</evidence>
<evidence type="ECO:0000256" key="8">
    <source>
        <dbReference type="ARBA" id="ARBA00066884"/>
    </source>
</evidence>
<organism evidence="14">
    <name type="scientific">Flavobacterium columnare</name>
    <dbReference type="NCBI Taxonomy" id="996"/>
    <lineage>
        <taxon>Bacteria</taxon>
        <taxon>Pseudomonadati</taxon>
        <taxon>Bacteroidota</taxon>
        <taxon>Flavobacteriia</taxon>
        <taxon>Flavobacteriales</taxon>
        <taxon>Flavobacteriaceae</taxon>
        <taxon>Flavobacterium</taxon>
    </lineage>
</organism>
<dbReference type="GO" id="GO:0005524">
    <property type="term" value="F:ATP binding"/>
    <property type="evidence" value="ECO:0007669"/>
    <property type="project" value="UniProtKB-KW"/>
</dbReference>
<proteinExistence type="inferred from homology"/>
<keyword evidence="3" id="KW-0547">Nucleotide-binding</keyword>
<dbReference type="Gene3D" id="3.40.50.720">
    <property type="entry name" value="NAD(P)-binding Rossmann-like Domain"/>
    <property type="match status" value="1"/>
</dbReference>
<dbReference type="InterPro" id="IPR036873">
    <property type="entry name" value="Rhodanese-like_dom_sf"/>
</dbReference>
<sequence length="361" mass="40785">MNILKRYNRQIILDQVGITGQEKLQSAKVLVVGAGGLGCSVLQNLAAMGIGTLGIIDGDIVEETNLHRQILYTSKDCGQSKSEVAKKTLKKHNPLTKIHTYPVFLNETNAYELIQQYDVIVDCTDEIKARYLINDISLITKKPFVYASIYKFQGQLTVFNYDDGPSYRCLFPEQENNFIPNCTSAGVLGVLPNILGTLQAAEVVKIILQIGKILSGKILLYDLLLQSTTEIQFSRNENQIRLGYEKGLKLKEANKELFSDINGVEFLEKCQTNQYKIIDLRDLLEQPKLPFQNIESISLNQLYEKCHKWDKNEKIIFICQSGIRSSLAKDKLKEKGFKNIGQLKNGINSILNLLENGYNKK</sequence>
<dbReference type="PROSITE" id="PS50206">
    <property type="entry name" value="RHODANESE_3"/>
    <property type="match status" value="1"/>
</dbReference>
<comment type="subunit">
    <text evidence="7">Homodimer. Forms a stable heterotetrameric complex of 2 MoeB and 2 MoaD during adenylation of MoaD.</text>
</comment>
<evidence type="ECO:0000256" key="3">
    <source>
        <dbReference type="ARBA" id="ARBA00022741"/>
    </source>
</evidence>
<evidence type="ECO:0000256" key="9">
    <source>
        <dbReference type="ARBA" id="ARBA00073635"/>
    </source>
</evidence>
<accession>A0AA94EYP8</accession>
<dbReference type="EC" id="2.7.7.80" evidence="8"/>
<keyword evidence="4" id="KW-0067">ATP-binding</keyword>
<dbReference type="InterPro" id="IPR045886">
    <property type="entry name" value="ThiF/MoeB/HesA"/>
</dbReference>
<dbReference type="GO" id="GO:0005737">
    <property type="term" value="C:cytoplasm"/>
    <property type="evidence" value="ECO:0007669"/>
    <property type="project" value="TreeGrafter"/>
</dbReference>
<comment type="caution">
    <text evidence="14">The sequence shown here is derived from an EMBL/GenBank/DDBJ whole genome shotgun (WGS) entry which is preliminary data.</text>
</comment>
<dbReference type="EMBL" id="RWGX01000004">
    <property type="protein sequence ID" value="RVU87604.1"/>
    <property type="molecule type" value="Genomic_DNA"/>
</dbReference>
<dbReference type="InterPro" id="IPR035985">
    <property type="entry name" value="Ubiquitin-activating_enz"/>
</dbReference>
<dbReference type="SUPFAM" id="SSF69572">
    <property type="entry name" value="Activating enzymes of the ubiquitin-like proteins"/>
    <property type="match status" value="1"/>
</dbReference>
<dbReference type="InterPro" id="IPR000594">
    <property type="entry name" value="ThiF_NAD_FAD-bd"/>
</dbReference>
<evidence type="ECO:0000256" key="6">
    <source>
        <dbReference type="ARBA" id="ARBA00055169"/>
    </source>
</evidence>
<evidence type="ECO:0000256" key="7">
    <source>
        <dbReference type="ARBA" id="ARBA00063809"/>
    </source>
</evidence>
<reference evidence="14" key="1">
    <citation type="submission" date="2018-12" db="EMBL/GenBank/DDBJ databases">
        <title>Draft genome sequence of Flaovobacterium columnare BGFS27 isolated from channel catfish in Alabama.</title>
        <authorList>
            <person name="Cai W."/>
            <person name="Arias C."/>
        </authorList>
    </citation>
    <scope>NUCLEOTIDE SEQUENCE [LARGE SCALE GENOMIC DNA]</scope>
    <source>
        <strain evidence="14">BGFS27</strain>
    </source>
</reference>
<dbReference type="Pfam" id="PF00581">
    <property type="entry name" value="Rhodanese"/>
    <property type="match status" value="1"/>
</dbReference>
<comment type="function">
    <text evidence="6">Catalyzes the adenylation by ATP of the carboxyl group of the C-terminal glycine of sulfur carrier protein MoaD.</text>
</comment>
<dbReference type="AlphaFoldDB" id="A0AA94EYP8"/>
<dbReference type="FunFam" id="3.40.50.720:FF:000033">
    <property type="entry name" value="Adenylyltransferase and sulfurtransferase MOCS3"/>
    <property type="match status" value="1"/>
</dbReference>
<evidence type="ECO:0000256" key="10">
    <source>
        <dbReference type="ARBA" id="ARBA00075110"/>
    </source>
</evidence>
<evidence type="ECO:0000313" key="14">
    <source>
        <dbReference type="EMBL" id="RVU87604.1"/>
    </source>
</evidence>
<dbReference type="GO" id="GO:0004792">
    <property type="term" value="F:thiosulfate-cyanide sulfurtransferase activity"/>
    <property type="evidence" value="ECO:0007669"/>
    <property type="project" value="TreeGrafter"/>
</dbReference>
<comment type="similarity">
    <text evidence="1">Belongs to the HesA/MoeB/ThiF family.</text>
</comment>
<evidence type="ECO:0000256" key="1">
    <source>
        <dbReference type="ARBA" id="ARBA00009919"/>
    </source>
</evidence>
<protein>
    <recommendedName>
        <fullName evidence="9">Molybdopterin-synthase adenylyltransferase</fullName>
        <ecNumber evidence="8">2.7.7.80</ecNumber>
    </recommendedName>
    <alternativeName>
        <fullName evidence="12">MoaD protein adenylase</fullName>
    </alternativeName>
    <alternativeName>
        <fullName evidence="10">Molybdopterin-converting factor subunit 1 adenylase</fullName>
    </alternativeName>
    <alternativeName>
        <fullName evidence="11">Sulfur carrier protein MoaD adenylyltransferase</fullName>
    </alternativeName>
</protein>
<comment type="catalytic activity">
    <reaction evidence="5">
        <text>[molybdopterin-synthase sulfur-carrier protein]-C-terminal Gly-Gly + ATP + H(+) = [molybdopterin-synthase sulfur-carrier protein]-C-terminal Gly-Gly-AMP + diphosphate</text>
        <dbReference type="Rhea" id="RHEA:43616"/>
        <dbReference type="Rhea" id="RHEA-COMP:12159"/>
        <dbReference type="Rhea" id="RHEA-COMP:12202"/>
        <dbReference type="ChEBI" id="CHEBI:15378"/>
        <dbReference type="ChEBI" id="CHEBI:30616"/>
        <dbReference type="ChEBI" id="CHEBI:33019"/>
        <dbReference type="ChEBI" id="CHEBI:90618"/>
        <dbReference type="ChEBI" id="CHEBI:90778"/>
        <dbReference type="EC" id="2.7.7.80"/>
    </reaction>
</comment>
<dbReference type="RefSeq" id="WP_088466925.1">
    <property type="nucleotide sequence ID" value="NZ_MTDB01000046.1"/>
</dbReference>
<feature type="domain" description="Rhodanese" evidence="13">
    <location>
        <begin position="271"/>
        <end position="355"/>
    </location>
</feature>
<evidence type="ECO:0000256" key="4">
    <source>
        <dbReference type="ARBA" id="ARBA00022840"/>
    </source>
</evidence>